<evidence type="ECO:0000259" key="3">
    <source>
        <dbReference type="SMART" id="SM00128"/>
    </source>
</evidence>
<dbReference type="InterPro" id="IPR036691">
    <property type="entry name" value="Endo/exonu/phosph_ase_sf"/>
</dbReference>
<sequence>MSRLSTYTLTFNCARLPVKPLVLASHLFDALRDPQHPPSILVLCLQEIAPINSSFLGGSYLQCYLEEFKKAVDIAGTSLNGASYVNIVNRNVGMTVMMVFVLREQTKRVKSLQTAEVGVGWLEMGNKGAVGVRMEIKTQEDEAPVSLTFVSVHLAPMEWNVKRRNEDWRNIVRRLVFEPVSYSSLSRSRKHRLYDTASSDPGTKPLLSPDDHDDAPSKDQLQGIYTPTSYLVLAGDLNYRTGSAAPNQIEQHRFPQPCEDESYPRHYWHLLSSDQLEAERKTGRTMHGLKEAPVEFPPTYKYSDSARSKLQSGELKAEDMDDEESGSWEWAEHRWPSWCDRVLYLDIPSWMDSTKQVKINGYKALPLMASSDHRPVACSLDLPHEAIASPTLEQQKAGGVRCNPPFKIDPYWKGRRRRARAGEIVAGITISLVTTWRFLVVLLLTAIIVIVGQWFSDPV</sequence>
<evidence type="ECO:0000256" key="1">
    <source>
        <dbReference type="SAM" id="MobiDB-lite"/>
    </source>
</evidence>
<dbReference type="Gene3D" id="3.60.10.10">
    <property type="entry name" value="Endonuclease/exonuclease/phosphatase"/>
    <property type="match status" value="1"/>
</dbReference>
<comment type="caution">
    <text evidence="4">The sequence shown here is derived from an EMBL/GenBank/DDBJ whole genome shotgun (WGS) entry which is preliminary data.</text>
</comment>
<accession>A0AA43U1A5</accession>
<protein>
    <recommendedName>
        <fullName evidence="3">Inositol polyphosphate-related phosphatase domain-containing protein</fullName>
    </recommendedName>
</protein>
<dbReference type="Proteomes" id="UP001161017">
    <property type="component" value="Unassembled WGS sequence"/>
</dbReference>
<dbReference type="InterPro" id="IPR046985">
    <property type="entry name" value="IP5"/>
</dbReference>
<organism evidence="4 5">
    <name type="scientific">Ramalina farinacea</name>
    <dbReference type="NCBI Taxonomy" id="258253"/>
    <lineage>
        <taxon>Eukaryota</taxon>
        <taxon>Fungi</taxon>
        <taxon>Dikarya</taxon>
        <taxon>Ascomycota</taxon>
        <taxon>Pezizomycotina</taxon>
        <taxon>Lecanoromycetes</taxon>
        <taxon>OSLEUM clade</taxon>
        <taxon>Lecanoromycetidae</taxon>
        <taxon>Lecanorales</taxon>
        <taxon>Lecanorineae</taxon>
        <taxon>Ramalinaceae</taxon>
        <taxon>Ramalina</taxon>
    </lineage>
</organism>
<dbReference type="EMBL" id="JAPUFD010000018">
    <property type="protein sequence ID" value="MDI1492272.1"/>
    <property type="molecule type" value="Genomic_DNA"/>
</dbReference>
<keyword evidence="2" id="KW-0812">Transmembrane</keyword>
<feature type="domain" description="Inositol polyphosphate-related phosphatase" evidence="3">
    <location>
        <begin position="2"/>
        <end position="388"/>
    </location>
</feature>
<dbReference type="GO" id="GO:0004439">
    <property type="term" value="F:phosphatidylinositol-4,5-bisphosphate 5-phosphatase activity"/>
    <property type="evidence" value="ECO:0007669"/>
    <property type="project" value="TreeGrafter"/>
</dbReference>
<dbReference type="SUPFAM" id="SSF56219">
    <property type="entry name" value="DNase I-like"/>
    <property type="match status" value="1"/>
</dbReference>
<evidence type="ECO:0000313" key="4">
    <source>
        <dbReference type="EMBL" id="MDI1492272.1"/>
    </source>
</evidence>
<evidence type="ECO:0000256" key="2">
    <source>
        <dbReference type="SAM" id="Phobius"/>
    </source>
</evidence>
<dbReference type="SMART" id="SM00128">
    <property type="entry name" value="IPPc"/>
    <property type="match status" value="1"/>
</dbReference>
<gene>
    <name evidence="4" type="ORF">OHK93_003484</name>
</gene>
<dbReference type="PANTHER" id="PTHR11200">
    <property type="entry name" value="INOSITOL 5-PHOSPHATASE"/>
    <property type="match status" value="1"/>
</dbReference>
<keyword evidence="2" id="KW-1133">Transmembrane helix</keyword>
<dbReference type="GO" id="GO:0046856">
    <property type="term" value="P:phosphatidylinositol dephosphorylation"/>
    <property type="evidence" value="ECO:0007669"/>
    <property type="project" value="InterPro"/>
</dbReference>
<proteinExistence type="predicted"/>
<dbReference type="AlphaFoldDB" id="A0AA43U1A5"/>
<keyword evidence="5" id="KW-1185">Reference proteome</keyword>
<feature type="transmembrane region" description="Helical" evidence="2">
    <location>
        <begin position="424"/>
        <end position="455"/>
    </location>
</feature>
<dbReference type="PANTHER" id="PTHR11200:SF286">
    <property type="entry name" value="5-PHOSPHATASE, PUTATIVE (AFU_ORTHOLOGUE AFUA_5G07600)-RELATED"/>
    <property type="match status" value="1"/>
</dbReference>
<evidence type="ECO:0000313" key="5">
    <source>
        <dbReference type="Proteomes" id="UP001161017"/>
    </source>
</evidence>
<dbReference type="InterPro" id="IPR000300">
    <property type="entry name" value="IPPc"/>
</dbReference>
<reference evidence="4" key="1">
    <citation type="journal article" date="2023" name="Genome Biol. Evol.">
        <title>First Whole Genome Sequence and Flow Cytometry Genome Size Data for the Lichen-Forming Fungus Ramalina farinacea (Ascomycota).</title>
        <authorList>
            <person name="Llewellyn T."/>
            <person name="Mian S."/>
            <person name="Hill R."/>
            <person name="Leitch I.J."/>
            <person name="Gaya E."/>
        </authorList>
    </citation>
    <scope>NUCLEOTIDE SEQUENCE</scope>
    <source>
        <strain evidence="4">LIQ254RAFAR</strain>
    </source>
</reference>
<name>A0AA43U1A5_9LECA</name>
<keyword evidence="2" id="KW-0472">Membrane</keyword>
<feature type="region of interest" description="Disordered" evidence="1">
    <location>
        <begin position="191"/>
        <end position="221"/>
    </location>
</feature>
<dbReference type="Pfam" id="PF22669">
    <property type="entry name" value="Exo_endo_phos2"/>
    <property type="match status" value="1"/>
</dbReference>